<evidence type="ECO:0000313" key="6">
    <source>
        <dbReference type="Proteomes" id="UP001271263"/>
    </source>
</evidence>
<evidence type="ECO:0000313" key="4">
    <source>
        <dbReference type="EMBL" id="MDW4822637.1"/>
    </source>
</evidence>
<keyword evidence="1" id="KW-0732">Signal</keyword>
<dbReference type="InterPro" id="IPR037401">
    <property type="entry name" value="SnoaL-like"/>
</dbReference>
<organism evidence="3 5">
    <name type="scientific">Shewanella fidelis</name>
    <dbReference type="NCBI Taxonomy" id="173509"/>
    <lineage>
        <taxon>Bacteria</taxon>
        <taxon>Pseudomonadati</taxon>
        <taxon>Pseudomonadota</taxon>
        <taxon>Gammaproteobacteria</taxon>
        <taxon>Alteromonadales</taxon>
        <taxon>Shewanellaceae</taxon>
        <taxon>Shewanella</taxon>
    </lineage>
</organism>
<dbReference type="SUPFAM" id="SSF54427">
    <property type="entry name" value="NTF2-like"/>
    <property type="match status" value="1"/>
</dbReference>
<evidence type="ECO:0000313" key="3">
    <source>
        <dbReference type="EMBL" id="MDR8524555.1"/>
    </source>
</evidence>
<evidence type="ECO:0000313" key="5">
    <source>
        <dbReference type="Proteomes" id="UP001259340"/>
    </source>
</evidence>
<name>A0AAW8NQC8_9GAMM</name>
<sequence>MFKINLTPLFSKATTLTLLLFCTLSSHTLRANELTQEQQQAAKVLDALNQYSSIADWDNYFSLYTDDGIFIGTDVNEHWTKKQFERYARPTKGWRYDLTTRKMTQRGDVIWFDEVLSSPSYGVSRGTGTLIKTSEGWKIAQYHLSFPIPNKIAKSITQQIIQASK</sequence>
<gene>
    <name evidence="3" type="ORF">OS133_13050</name>
    <name evidence="4" type="ORF">OS134_00910</name>
</gene>
<reference evidence="3" key="2">
    <citation type="submission" date="2022-11" db="EMBL/GenBank/DDBJ databases">
        <title>Prophages regulate Shewanella fidelis motility and biofilm formation: implications for gut colonization dynamics in Ciona robusta.</title>
        <authorList>
            <person name="Natarajan O."/>
            <person name="Gibboney S.L."/>
            <person name="Young M.N."/>
            <person name="Lim S.J."/>
            <person name="Pluta N."/>
            <person name="Atkinson C.G.F."/>
            <person name="Leigh B.A."/>
            <person name="Liberti A."/>
            <person name="Kees E."/>
            <person name="Breitbart M."/>
            <person name="Gralnick J."/>
            <person name="Dishaw L.J."/>
        </authorList>
    </citation>
    <scope>NUCLEOTIDE SEQUENCE</scope>
    <source>
        <strain evidence="3">3313</strain>
    </source>
</reference>
<dbReference type="EMBL" id="JAPMLD010000001">
    <property type="protein sequence ID" value="MDW4822637.1"/>
    <property type="molecule type" value="Genomic_DNA"/>
</dbReference>
<evidence type="ECO:0000259" key="2">
    <source>
        <dbReference type="Pfam" id="PF13474"/>
    </source>
</evidence>
<dbReference type="InterPro" id="IPR032710">
    <property type="entry name" value="NTF2-like_dom_sf"/>
</dbReference>
<evidence type="ECO:0000256" key="1">
    <source>
        <dbReference type="SAM" id="SignalP"/>
    </source>
</evidence>
<dbReference type="Pfam" id="PF13474">
    <property type="entry name" value="SnoaL_3"/>
    <property type="match status" value="1"/>
</dbReference>
<feature type="signal peptide" evidence="1">
    <location>
        <begin position="1"/>
        <end position="31"/>
    </location>
</feature>
<dbReference type="Gene3D" id="3.10.450.50">
    <property type="match status" value="1"/>
</dbReference>
<feature type="chain" id="PRO_5043790677" evidence="1">
    <location>
        <begin position="32"/>
        <end position="165"/>
    </location>
</feature>
<comment type="caution">
    <text evidence="3">The sequence shown here is derived from an EMBL/GenBank/DDBJ whole genome shotgun (WGS) entry which is preliminary data.</text>
</comment>
<accession>A0AAW8NQC8</accession>
<dbReference type="Proteomes" id="UP001259340">
    <property type="component" value="Unassembled WGS sequence"/>
</dbReference>
<dbReference type="EMBL" id="JAPMLE010000001">
    <property type="protein sequence ID" value="MDR8524555.1"/>
    <property type="molecule type" value="Genomic_DNA"/>
</dbReference>
<proteinExistence type="predicted"/>
<feature type="domain" description="SnoaL-like" evidence="2">
    <location>
        <begin position="43"/>
        <end position="149"/>
    </location>
</feature>
<dbReference type="RefSeq" id="WP_310655104.1">
    <property type="nucleotide sequence ID" value="NZ_JAPMLA010000008.1"/>
</dbReference>
<dbReference type="AlphaFoldDB" id="A0AAW8NQC8"/>
<dbReference type="Proteomes" id="UP001271263">
    <property type="component" value="Unassembled WGS sequence"/>
</dbReference>
<protein>
    <submittedName>
        <fullName evidence="3">Nuclear transport factor 2 family protein</fullName>
    </submittedName>
</protein>
<keyword evidence="6" id="KW-1185">Reference proteome</keyword>
<reference evidence="4 6" key="1">
    <citation type="journal article" date="2022" name="bioRxiv">
        <title>Prophages regulate Shewanella fidelis 3313 motility and biofilm formation: implications for gut colonization dynamics in Ciona robusta.</title>
        <authorList>
            <person name="Natarajan O."/>
            <person name="Gibboney S.L."/>
            <person name="Young M.N."/>
            <person name="Lim S.J."/>
            <person name="Pluta N."/>
            <person name="Atkinson C.G."/>
            <person name="Leigh B.A."/>
            <person name="Liberti A."/>
            <person name="Kees E.D."/>
            <person name="Breitbart M."/>
            <person name="Gralnick J.A."/>
            <person name="Dishaw L.J."/>
        </authorList>
    </citation>
    <scope>NUCLEOTIDE SEQUENCE [LARGE SCALE GENOMIC DNA]</scope>
    <source>
        <strain evidence="4 6">JG4066</strain>
    </source>
</reference>